<dbReference type="CDD" id="cd02978">
    <property type="entry name" value="KaiB_like"/>
    <property type="match status" value="1"/>
</dbReference>
<evidence type="ECO:0000259" key="2">
    <source>
        <dbReference type="SMART" id="SM01248"/>
    </source>
</evidence>
<dbReference type="SMART" id="SM01248">
    <property type="entry name" value="KaiB"/>
    <property type="match status" value="1"/>
</dbReference>
<sequence length="330" mass="37102">MDKSLFPQLFKGIALFTPGGDLIYGIDPTKQGHWHLHLCACLQELLRLPEPPHFLVPGYTATIDRWLDPRTQQLRQSAEMYQPVGHHQALLNCVFDTGNLVWQIAPWQDGSCDPIVLETYRHQFPQLWEDHDLIVRFERTERLSYPYSYSLGASASQSANREGFTNMERYPIGSPKEQGNEDGVKKEAADALNPSQDQANESELGTSVAKENAIACSEQPPLSSPDKPQPINTHSQPQHTESYVLRLFVSGHSAATEHTLKSLHQLLEASLPYPYTLKVIDVFKHPDQAEANQISATPTLLRVLPQPVRRLVGDLTSIERVLRIFAAPED</sequence>
<proteinExistence type="predicted"/>
<dbReference type="EMBL" id="CADCTM010000369">
    <property type="protein sequence ID" value="CAA9259833.1"/>
    <property type="molecule type" value="Genomic_DNA"/>
</dbReference>
<protein>
    <submittedName>
        <fullName evidence="3">Circadian oscillation regulator KaiB</fullName>
    </submittedName>
</protein>
<evidence type="ECO:0000313" key="3">
    <source>
        <dbReference type="EMBL" id="CAA9259833.1"/>
    </source>
</evidence>
<dbReference type="InterPro" id="IPR036249">
    <property type="entry name" value="Thioredoxin-like_sf"/>
</dbReference>
<feature type="compositionally biased region" description="Basic and acidic residues" evidence="1">
    <location>
        <begin position="178"/>
        <end position="189"/>
    </location>
</feature>
<dbReference type="PANTHER" id="PTHR41709:SF2">
    <property type="entry name" value="CIRCADIAN CLOCK PROTEIN KAIB2"/>
    <property type="match status" value="1"/>
</dbReference>
<reference evidence="3" key="1">
    <citation type="submission" date="2020-02" db="EMBL/GenBank/DDBJ databases">
        <authorList>
            <person name="Meier V. D."/>
        </authorList>
    </citation>
    <scope>NUCLEOTIDE SEQUENCE</scope>
    <source>
        <strain evidence="3">AVDCRST_MAG92</strain>
    </source>
</reference>
<feature type="compositionally biased region" description="Polar residues" evidence="1">
    <location>
        <begin position="193"/>
        <end position="205"/>
    </location>
</feature>
<gene>
    <name evidence="3" type="ORF">AVDCRST_MAG92-2412</name>
</gene>
<name>A0A6J4ISS2_9CYAN</name>
<organism evidence="3">
    <name type="scientific">uncultured Coleofasciculus sp</name>
    <dbReference type="NCBI Taxonomy" id="1267456"/>
    <lineage>
        <taxon>Bacteria</taxon>
        <taxon>Bacillati</taxon>
        <taxon>Cyanobacteriota</taxon>
        <taxon>Cyanophyceae</taxon>
        <taxon>Coleofasciculales</taxon>
        <taxon>Coleofasciculaceae</taxon>
        <taxon>Coleofasciculus</taxon>
        <taxon>environmental samples</taxon>
    </lineage>
</organism>
<dbReference type="SUPFAM" id="SSF52833">
    <property type="entry name" value="Thioredoxin-like"/>
    <property type="match status" value="1"/>
</dbReference>
<feature type="region of interest" description="Disordered" evidence="1">
    <location>
        <begin position="166"/>
        <end position="238"/>
    </location>
</feature>
<dbReference type="Pfam" id="PF07689">
    <property type="entry name" value="KaiB"/>
    <property type="match status" value="1"/>
</dbReference>
<feature type="domain" description="KaiB" evidence="2">
    <location>
        <begin position="246"/>
        <end position="327"/>
    </location>
</feature>
<dbReference type="AlphaFoldDB" id="A0A6J4ISS2"/>
<accession>A0A6J4ISS2</accession>
<dbReference type="GO" id="GO:0048511">
    <property type="term" value="P:rhythmic process"/>
    <property type="evidence" value="ECO:0007669"/>
    <property type="project" value="InterPro"/>
</dbReference>
<dbReference type="InterPro" id="IPR011649">
    <property type="entry name" value="KaiB_domain"/>
</dbReference>
<dbReference type="InterPro" id="IPR039022">
    <property type="entry name" value="KaiB-like"/>
</dbReference>
<dbReference type="PANTHER" id="PTHR41709">
    <property type="entry name" value="KAIB-LIKE PROTEIN 1"/>
    <property type="match status" value="1"/>
</dbReference>
<evidence type="ECO:0000256" key="1">
    <source>
        <dbReference type="SAM" id="MobiDB-lite"/>
    </source>
</evidence>
<dbReference type="Gene3D" id="3.40.30.10">
    <property type="entry name" value="Glutaredoxin"/>
    <property type="match status" value="1"/>
</dbReference>